<sequence length="925" mass="104506">MKANLSYIVLFIYLFCFQTGIPQELGKKTTVKALNTKPNKSELSLDSIPTIKKDSLLNKKIDTVQNDSIKKPKEAIEGIITHDAEDYTIQNAKNKTLTLYNNAHVTYQDIDLKAGKIIVDYKNSTVYATGIKDSTGYIQRPVFKQGNQESEQDSILFNYKTEKALVYGVKTVQGEMITYGEKTKRVNDSTIYMRKLRFTTSQKKIPDYYIATSKAKLVPGKKIIVGGSNLVLADVPTPVYLPFAYFPLSDKRTSGFIIPSWGENNQQGFFLQNGGYYFAINDYFDLEVTGDAYSNGSWGLNFDTNYYVRYKYSGGLSFRYQNLINSIRGFSDYSKTSNYNIRWSHSQDSKSSPNSRLSASVNLGSSRFYRESFNEIDQSQFLTNTFNSSISYYRKFVGTPFNMNVTMTHSQNSNTEAINMTLPSLQVNMDRIYPFANKGVKKNALQKIGVNYSLRGEYRVNTTDEEFFTEKMFREAKTGIQHNISANTNIKALKYFTLSPNLNYKDVWYFSKINKRYDAEEASVVNDTINGFTRFNEYNVGVSMSTNIYGNFRFKGKLKAIRHTIRPSISWSYRPDFAAKHNQTYVNNANPGGFTTYSPDLVDENGQPITDPNLITTILNTPTNASGLTTYSPFEGGIYGTPGSGLSNAIGISVNNVLEAKVANNDPDSDEEDKKITLLNNLNFSTSYNIAADSLRWSNVSVSAGTRLFKDKMAVNLSASLDPYQVTNEGVTIDKFNPHLFRIEQASLTANYSFSSRDFKKDDKKDDKQSGNGAQNNPPDVYNREINPTNGFPNQPGSGNDDDKDKVAKLYNADIPWNISFVYSANYSNNGYNNVGIQSHTLGFTGDVELTPKWKVGFASGYDILDGAFSYTRLNFSRDLDSWRFNFNWIPFGTRTSYNFFIGVKSSMLSDLKWEKNKPPDRVLF</sequence>
<feature type="compositionally biased region" description="Polar residues" evidence="1">
    <location>
        <begin position="786"/>
        <end position="798"/>
    </location>
</feature>
<evidence type="ECO:0000313" key="4">
    <source>
        <dbReference type="Proteomes" id="UP001597062"/>
    </source>
</evidence>
<comment type="caution">
    <text evidence="3">The sequence shown here is derived from an EMBL/GenBank/DDBJ whole genome shotgun (WGS) entry which is preliminary data.</text>
</comment>
<dbReference type="PANTHER" id="PTHR30189:SF1">
    <property type="entry name" value="LPS-ASSEMBLY PROTEIN LPTD"/>
    <property type="match status" value="1"/>
</dbReference>
<dbReference type="InterPro" id="IPR050218">
    <property type="entry name" value="LptD"/>
</dbReference>
<name>A0ABW3JRC7_9FLAO</name>
<feature type="region of interest" description="Disordered" evidence="1">
    <location>
        <begin position="758"/>
        <end position="805"/>
    </location>
</feature>
<protein>
    <submittedName>
        <fullName evidence="3">LPS assembly protein LptD</fullName>
    </submittedName>
</protein>
<dbReference type="EMBL" id="JBHTJR010000045">
    <property type="protein sequence ID" value="MFD0993052.1"/>
    <property type="molecule type" value="Genomic_DNA"/>
</dbReference>
<dbReference type="PANTHER" id="PTHR30189">
    <property type="entry name" value="LPS-ASSEMBLY PROTEIN"/>
    <property type="match status" value="1"/>
</dbReference>
<dbReference type="InterPro" id="IPR045659">
    <property type="entry name" value="LptD_2"/>
</dbReference>
<reference evidence="4" key="1">
    <citation type="journal article" date="2019" name="Int. J. Syst. Evol. Microbiol.">
        <title>The Global Catalogue of Microorganisms (GCM) 10K type strain sequencing project: providing services to taxonomists for standard genome sequencing and annotation.</title>
        <authorList>
            <consortium name="The Broad Institute Genomics Platform"/>
            <consortium name="The Broad Institute Genome Sequencing Center for Infectious Disease"/>
            <person name="Wu L."/>
            <person name="Ma J."/>
        </authorList>
    </citation>
    <scope>NUCLEOTIDE SEQUENCE [LARGE SCALE GENOMIC DNA]</scope>
    <source>
        <strain evidence="4">CCUG 60527</strain>
    </source>
</reference>
<accession>A0ABW3JRC7</accession>
<evidence type="ECO:0000313" key="3">
    <source>
        <dbReference type="EMBL" id="MFD0993052.1"/>
    </source>
</evidence>
<organism evidence="3 4">
    <name type="scientific">Tenacibaculum geojense</name>
    <dbReference type="NCBI Taxonomy" id="915352"/>
    <lineage>
        <taxon>Bacteria</taxon>
        <taxon>Pseudomonadati</taxon>
        <taxon>Bacteroidota</taxon>
        <taxon>Flavobacteriia</taxon>
        <taxon>Flavobacteriales</taxon>
        <taxon>Flavobacteriaceae</taxon>
        <taxon>Tenacibaculum</taxon>
    </lineage>
</organism>
<feature type="compositionally biased region" description="Basic and acidic residues" evidence="1">
    <location>
        <begin position="758"/>
        <end position="769"/>
    </location>
</feature>
<proteinExistence type="predicted"/>
<dbReference type="RefSeq" id="WP_386106935.1">
    <property type="nucleotide sequence ID" value="NZ_JBHTJR010000045.1"/>
</dbReference>
<gene>
    <name evidence="3" type="ORF">ACFQ1U_07530</name>
</gene>
<dbReference type="Proteomes" id="UP001597062">
    <property type="component" value="Unassembled WGS sequence"/>
</dbReference>
<evidence type="ECO:0000259" key="2">
    <source>
        <dbReference type="Pfam" id="PF19838"/>
    </source>
</evidence>
<evidence type="ECO:0000256" key="1">
    <source>
        <dbReference type="SAM" id="MobiDB-lite"/>
    </source>
</evidence>
<keyword evidence="4" id="KW-1185">Reference proteome</keyword>
<feature type="domain" description="LPS-assembly protein LptD central" evidence="2">
    <location>
        <begin position="223"/>
        <end position="724"/>
    </location>
</feature>
<dbReference type="Pfam" id="PF19838">
    <property type="entry name" value="LptD_2"/>
    <property type="match status" value="1"/>
</dbReference>